<dbReference type="RefSeq" id="WP_115147946.1">
    <property type="nucleotide sequence ID" value="NZ_QRAV01000018.1"/>
</dbReference>
<evidence type="ECO:0008006" key="3">
    <source>
        <dbReference type="Google" id="ProtNLM"/>
    </source>
</evidence>
<gene>
    <name evidence="1" type="ORF">DEU51_11874</name>
</gene>
<accession>A0A370S4Q9</accession>
<dbReference type="AlphaFoldDB" id="A0A370S4Q9"/>
<evidence type="ECO:0000313" key="2">
    <source>
        <dbReference type="Proteomes" id="UP000255365"/>
    </source>
</evidence>
<dbReference type="EMBL" id="QRAV01000018">
    <property type="protein sequence ID" value="RDL14737.1"/>
    <property type="molecule type" value="Genomic_DNA"/>
</dbReference>
<reference evidence="1 2" key="1">
    <citation type="submission" date="2018-07" db="EMBL/GenBank/DDBJ databases">
        <title>Genome sequencing of rice bacterial endophytes.</title>
        <authorList>
            <person name="Venturi V."/>
        </authorList>
    </citation>
    <scope>NUCLEOTIDE SEQUENCE [LARGE SCALE GENOMIC DNA]</scope>
    <source>
        <strain evidence="1 2">E2333</strain>
    </source>
</reference>
<dbReference type="Proteomes" id="UP000255365">
    <property type="component" value="Unassembled WGS sequence"/>
</dbReference>
<comment type="caution">
    <text evidence="1">The sequence shown here is derived from an EMBL/GenBank/DDBJ whole genome shotgun (WGS) entry which is preliminary data.</text>
</comment>
<name>A0A370S4Q9_PSEJE</name>
<sequence>MNIGITERQAPHVWVVHLDGWVVNFRSVKTAQDFVDVLQARINAPHVWPNACAQTPTRPIVARRMGASVE</sequence>
<organism evidence="1 2">
    <name type="scientific">Pseudomonas jessenii</name>
    <dbReference type="NCBI Taxonomy" id="77298"/>
    <lineage>
        <taxon>Bacteria</taxon>
        <taxon>Pseudomonadati</taxon>
        <taxon>Pseudomonadota</taxon>
        <taxon>Gammaproteobacteria</taxon>
        <taxon>Pseudomonadales</taxon>
        <taxon>Pseudomonadaceae</taxon>
        <taxon>Pseudomonas</taxon>
    </lineage>
</organism>
<proteinExistence type="predicted"/>
<evidence type="ECO:0000313" key="1">
    <source>
        <dbReference type="EMBL" id="RDL14737.1"/>
    </source>
</evidence>
<protein>
    <recommendedName>
        <fullName evidence="3">DUF2188 domain-containing protein</fullName>
    </recommendedName>
</protein>